<protein>
    <submittedName>
        <fullName evidence="16">NAD(P)/FAD-dependent oxidoreductase</fullName>
    </submittedName>
</protein>
<dbReference type="RefSeq" id="WP_194536591.1">
    <property type="nucleotide sequence ID" value="NZ_JACEFB010000001.1"/>
</dbReference>
<feature type="domain" description="NADH-rubredoxin oxidoreductase C-terminal" evidence="15">
    <location>
        <begin position="327"/>
        <end position="391"/>
    </location>
</feature>
<evidence type="ECO:0000256" key="4">
    <source>
        <dbReference type="ARBA" id="ARBA00005096"/>
    </source>
</evidence>
<dbReference type="InterPro" id="IPR036188">
    <property type="entry name" value="FAD/NAD-bd_sf"/>
</dbReference>
<dbReference type="Pfam" id="PF07992">
    <property type="entry name" value="Pyr_redox_2"/>
    <property type="match status" value="1"/>
</dbReference>
<comment type="similarity">
    <text evidence="5">Belongs to the nitrite and sulfite reductase 4Fe-4S domain family.</text>
</comment>
<evidence type="ECO:0000259" key="14">
    <source>
        <dbReference type="Pfam" id="PF07992"/>
    </source>
</evidence>
<evidence type="ECO:0000256" key="11">
    <source>
        <dbReference type="ARBA" id="ARBA00023004"/>
    </source>
</evidence>
<dbReference type="Proteomes" id="UP000542342">
    <property type="component" value="Unassembled WGS sequence"/>
</dbReference>
<evidence type="ECO:0000256" key="1">
    <source>
        <dbReference type="ARBA" id="ARBA00001929"/>
    </source>
</evidence>
<dbReference type="InterPro" id="IPR041575">
    <property type="entry name" value="Rubredoxin_C"/>
</dbReference>
<dbReference type="Gene3D" id="1.10.10.1100">
    <property type="entry name" value="BFD-like [2Fe-2S]-binding domain"/>
    <property type="match status" value="1"/>
</dbReference>
<keyword evidence="9" id="KW-0274">FAD</keyword>
<feature type="domain" description="BFD-like [2Fe-2S]-binding" evidence="13">
    <location>
        <begin position="419"/>
        <end position="466"/>
    </location>
</feature>
<evidence type="ECO:0000256" key="3">
    <source>
        <dbReference type="ARBA" id="ARBA00001974"/>
    </source>
</evidence>
<dbReference type="InterPro" id="IPR023753">
    <property type="entry name" value="FAD/NAD-binding_dom"/>
</dbReference>
<dbReference type="GO" id="GO:0046872">
    <property type="term" value="F:metal ion binding"/>
    <property type="evidence" value="ECO:0007669"/>
    <property type="project" value="UniProtKB-KW"/>
</dbReference>
<evidence type="ECO:0000259" key="13">
    <source>
        <dbReference type="Pfam" id="PF04324"/>
    </source>
</evidence>
<evidence type="ECO:0000256" key="5">
    <source>
        <dbReference type="ARBA" id="ARBA00010429"/>
    </source>
</evidence>
<evidence type="ECO:0000313" key="17">
    <source>
        <dbReference type="Proteomes" id="UP000542342"/>
    </source>
</evidence>
<dbReference type="Gene3D" id="3.50.50.60">
    <property type="entry name" value="FAD/NAD(P)-binding domain"/>
    <property type="match status" value="2"/>
</dbReference>
<keyword evidence="10" id="KW-0560">Oxidoreductase</keyword>
<dbReference type="EMBL" id="JACEFB010000001">
    <property type="protein sequence ID" value="MBA2225209.1"/>
    <property type="molecule type" value="Genomic_DNA"/>
</dbReference>
<comment type="cofactor">
    <cofactor evidence="3">
        <name>FAD</name>
        <dbReference type="ChEBI" id="CHEBI:57692"/>
    </cofactor>
</comment>
<dbReference type="PANTHER" id="PTHR43809">
    <property type="entry name" value="NITRITE REDUCTASE (NADH) LARGE SUBUNIT"/>
    <property type="match status" value="1"/>
</dbReference>
<comment type="pathway">
    <text evidence="4">Nitrogen metabolism; nitrate reduction (assimilation).</text>
</comment>
<evidence type="ECO:0000256" key="10">
    <source>
        <dbReference type="ARBA" id="ARBA00023002"/>
    </source>
</evidence>
<organism evidence="16 17">
    <name type="scientific">Thermogemmata fonticola</name>
    <dbReference type="NCBI Taxonomy" id="2755323"/>
    <lineage>
        <taxon>Bacteria</taxon>
        <taxon>Pseudomonadati</taxon>
        <taxon>Planctomycetota</taxon>
        <taxon>Planctomycetia</taxon>
        <taxon>Gemmatales</taxon>
        <taxon>Gemmataceae</taxon>
        <taxon>Thermogemmata</taxon>
    </lineage>
</organism>
<keyword evidence="17" id="KW-1185">Reference proteome</keyword>
<dbReference type="GO" id="GO:0051536">
    <property type="term" value="F:iron-sulfur cluster binding"/>
    <property type="evidence" value="ECO:0007669"/>
    <property type="project" value="UniProtKB-KW"/>
</dbReference>
<feature type="domain" description="FAD/NAD(P)-binding" evidence="14">
    <location>
        <begin position="8"/>
        <end position="288"/>
    </location>
</feature>
<evidence type="ECO:0000256" key="9">
    <source>
        <dbReference type="ARBA" id="ARBA00022827"/>
    </source>
</evidence>
<keyword evidence="11" id="KW-0408">Iron</keyword>
<evidence type="ECO:0000256" key="8">
    <source>
        <dbReference type="ARBA" id="ARBA00022723"/>
    </source>
</evidence>
<dbReference type="InterPro" id="IPR052034">
    <property type="entry name" value="NasD-like"/>
</dbReference>
<comment type="cofactor">
    <cofactor evidence="1">
        <name>siroheme</name>
        <dbReference type="ChEBI" id="CHEBI:60052"/>
    </cofactor>
</comment>
<sequence length="478" mass="51948">MNLSARARLAIVGNGMASGRLLDELLRRDALRQLQISVFGEEPQGCYNRILLHRLLSGGTLEEILLKPPAWYAEHGIAFHPATVTHIDPWHQQLQTADGQWHAFDQLVLATGSVPVIPPLEGLRLADGQWRPGVVPYRTAADCERLRQYLRAGRQAVVIGGGLLGLEAAKTLHDQGLHVTVLHAAEWLMNRQLDAPAGRFLQQALERMGLAIRTAVQATRLLGETAVEAVQLADGATLPADLLVLACGVSPRVELARQAGLEVRKGIVVDDQLRTSQPQIYAVGECAEHRGVVYGIVAPLYEQCSVLADILSGVRPQARYRGSLLYTRLKVAGVDVASMGEIESEGEQDEIIQVIEPQRGVYRKLIIRQEQLVGAVLVGDATAAASLLRRLQRGDLVPSNRLDWLASPYRRDTQEQEDVVCHCHQIRPQQLIQAIQNGCRTLSELGSRTGAGTGCGSCRGQLARLLLQHAAAAAGAPS</sequence>
<dbReference type="GO" id="GO:0016491">
    <property type="term" value="F:oxidoreductase activity"/>
    <property type="evidence" value="ECO:0007669"/>
    <property type="project" value="UniProtKB-KW"/>
</dbReference>
<dbReference type="PANTHER" id="PTHR43809:SF1">
    <property type="entry name" value="NITRITE REDUCTASE (NADH) LARGE SUBUNIT"/>
    <property type="match status" value="1"/>
</dbReference>
<dbReference type="InterPro" id="IPR016156">
    <property type="entry name" value="FAD/NAD-linked_Rdtase_dimer_sf"/>
</dbReference>
<dbReference type="PRINTS" id="PR00368">
    <property type="entry name" value="FADPNR"/>
</dbReference>
<evidence type="ECO:0000256" key="12">
    <source>
        <dbReference type="ARBA" id="ARBA00023014"/>
    </source>
</evidence>
<dbReference type="Pfam" id="PF04324">
    <property type="entry name" value="Fer2_BFD"/>
    <property type="match status" value="1"/>
</dbReference>
<dbReference type="InterPro" id="IPR041854">
    <property type="entry name" value="BFD-like_2Fe2S-bd_dom_sf"/>
</dbReference>
<keyword evidence="6" id="KW-0349">Heme</keyword>
<evidence type="ECO:0000256" key="2">
    <source>
        <dbReference type="ARBA" id="ARBA00001966"/>
    </source>
</evidence>
<comment type="cofactor">
    <cofactor evidence="2">
        <name>[4Fe-4S] cluster</name>
        <dbReference type="ChEBI" id="CHEBI:49883"/>
    </cofactor>
</comment>
<evidence type="ECO:0000259" key="15">
    <source>
        <dbReference type="Pfam" id="PF18267"/>
    </source>
</evidence>
<reference evidence="16 17" key="1">
    <citation type="submission" date="2020-07" db="EMBL/GenBank/DDBJ databases">
        <title>Thermogemmata thermophila gen. nov., sp. nov., a novel moderate thermophilic planctomycete from a Kamchatka hot spring.</title>
        <authorList>
            <person name="Elcheninov A.G."/>
            <person name="Podosokorskaya O.A."/>
            <person name="Kovaleva O.L."/>
            <person name="Novikov A."/>
            <person name="Bonch-Osmolovskaya E.A."/>
            <person name="Toshchakov S.V."/>
            <person name="Kublanov I.V."/>
        </authorList>
    </citation>
    <scope>NUCLEOTIDE SEQUENCE [LARGE SCALE GENOMIC DNA]</scope>
    <source>
        <strain evidence="16 17">2918</strain>
    </source>
</reference>
<comment type="caution">
    <text evidence="16">The sequence shown here is derived from an EMBL/GenBank/DDBJ whole genome shotgun (WGS) entry which is preliminary data.</text>
</comment>
<keyword evidence="8" id="KW-0479">Metal-binding</keyword>
<keyword evidence="7" id="KW-0285">Flavoprotein</keyword>
<accession>A0A7V8VBY2</accession>
<proteinExistence type="inferred from homology"/>
<dbReference type="Gene3D" id="3.30.390.30">
    <property type="match status" value="1"/>
</dbReference>
<dbReference type="SUPFAM" id="SSF51905">
    <property type="entry name" value="FAD/NAD(P)-binding domain"/>
    <property type="match status" value="2"/>
</dbReference>
<dbReference type="InterPro" id="IPR007419">
    <property type="entry name" value="BFD-like_2Fe2S-bd_dom"/>
</dbReference>
<keyword evidence="12" id="KW-0411">Iron-sulfur</keyword>
<dbReference type="AlphaFoldDB" id="A0A7V8VBY2"/>
<name>A0A7V8VBY2_9BACT</name>
<dbReference type="Pfam" id="PF18267">
    <property type="entry name" value="Rubredoxin_C"/>
    <property type="match status" value="1"/>
</dbReference>
<evidence type="ECO:0000256" key="6">
    <source>
        <dbReference type="ARBA" id="ARBA00022617"/>
    </source>
</evidence>
<evidence type="ECO:0000256" key="7">
    <source>
        <dbReference type="ARBA" id="ARBA00022630"/>
    </source>
</evidence>
<gene>
    <name evidence="16" type="ORF">H0921_03430</name>
</gene>
<evidence type="ECO:0000313" key="16">
    <source>
        <dbReference type="EMBL" id="MBA2225209.1"/>
    </source>
</evidence>